<dbReference type="Gene3D" id="3.40.50.300">
    <property type="entry name" value="P-loop containing nucleotide triphosphate hydrolases"/>
    <property type="match status" value="1"/>
</dbReference>
<evidence type="ECO:0008006" key="3">
    <source>
        <dbReference type="Google" id="ProtNLM"/>
    </source>
</evidence>
<dbReference type="EMBL" id="JAACJN010000272">
    <property type="protein sequence ID" value="KAF5353015.1"/>
    <property type="molecule type" value="Genomic_DNA"/>
</dbReference>
<comment type="caution">
    <text evidence="1">The sequence shown here is derived from an EMBL/GenBank/DDBJ whole genome shotgun (WGS) entry which is preliminary data.</text>
</comment>
<sequence length="284" mass="32521">MSRHERHLSMQSTASTDTITRAFDKLANVSKTVKEYCPRIRILVMGKRNAGKTTLLHRMTQSSDGQFLLHREDGQLIDDPGSILAPALERGHSHINYEITYPSDRDYIFHDSRGMEAGSDEEIRVLKKFIKDKQDMKYLGQRLHVIWLCLPVDNDRPLGEQEMVFFEHATAGVPVIAIFTKFEWRITKAYDQLRDDGRDVVQSRIEAPAKALTDFGEILKRRFSSVPNPPAAYVFLQEMNSESGSSEELTQITRQLVENKVNQQLFSEIKHNSIKITMAISLVQ</sequence>
<proteinExistence type="predicted"/>
<reference evidence="1 2" key="1">
    <citation type="journal article" date="2020" name="ISME J.">
        <title>Uncovering the hidden diversity of litter-decomposition mechanisms in mushroom-forming fungi.</title>
        <authorList>
            <person name="Floudas D."/>
            <person name="Bentzer J."/>
            <person name="Ahren D."/>
            <person name="Johansson T."/>
            <person name="Persson P."/>
            <person name="Tunlid A."/>
        </authorList>
    </citation>
    <scope>NUCLEOTIDE SEQUENCE [LARGE SCALE GENOMIC DNA]</scope>
    <source>
        <strain evidence="1 2">CBS 406.79</strain>
    </source>
</reference>
<name>A0A8H5D3L8_9AGAR</name>
<accession>A0A8H5D3L8</accession>
<keyword evidence="2" id="KW-1185">Reference proteome</keyword>
<organism evidence="1 2">
    <name type="scientific">Collybiopsis confluens</name>
    <dbReference type="NCBI Taxonomy" id="2823264"/>
    <lineage>
        <taxon>Eukaryota</taxon>
        <taxon>Fungi</taxon>
        <taxon>Dikarya</taxon>
        <taxon>Basidiomycota</taxon>
        <taxon>Agaricomycotina</taxon>
        <taxon>Agaricomycetes</taxon>
        <taxon>Agaricomycetidae</taxon>
        <taxon>Agaricales</taxon>
        <taxon>Marasmiineae</taxon>
        <taxon>Omphalotaceae</taxon>
        <taxon>Collybiopsis</taxon>
    </lineage>
</organism>
<gene>
    <name evidence="1" type="ORF">D9757_012727</name>
</gene>
<evidence type="ECO:0000313" key="1">
    <source>
        <dbReference type="EMBL" id="KAF5353015.1"/>
    </source>
</evidence>
<dbReference type="OrthoDB" id="59699at2759"/>
<dbReference type="SUPFAM" id="SSF52540">
    <property type="entry name" value="P-loop containing nucleoside triphosphate hydrolases"/>
    <property type="match status" value="1"/>
</dbReference>
<protein>
    <recommendedName>
        <fullName evidence="3">G domain-containing protein</fullName>
    </recommendedName>
</protein>
<dbReference type="AlphaFoldDB" id="A0A8H5D3L8"/>
<dbReference type="Proteomes" id="UP000518752">
    <property type="component" value="Unassembled WGS sequence"/>
</dbReference>
<dbReference type="InterPro" id="IPR027417">
    <property type="entry name" value="P-loop_NTPase"/>
</dbReference>
<evidence type="ECO:0000313" key="2">
    <source>
        <dbReference type="Proteomes" id="UP000518752"/>
    </source>
</evidence>